<protein>
    <submittedName>
        <fullName evidence="2">Methyltransferase domain protein</fullName>
    </submittedName>
</protein>
<sequence length="266" mass="30363">MFLTADIVLDYHQSESYIMSTTLLDKLKPEFRTNPPAEENGILLCLDEAQIQGDNAKYMKFYNRLASVYDLGERWFGRLAYGNEVAQMRQQFMKELEWFPGCSALYVSIGTGTDLRYLPDDIEVSAIDWTGADISLGMLKKCQKIWGGRANLNLVNCAAEDLPFIDQSFDVVLHVGGINFFSDKKRAIKEMIRVAKPGTKIMIADETSDYIDSQYKKNVLTRKAYKNATFDLSEIEALIPEDMEDASTSLLWNDQFYCITFRVPQD</sequence>
<gene>
    <name evidence="2" type="ordered locus">HMPREF0733_10167</name>
</gene>
<dbReference type="EMBL" id="CP002280">
    <property type="protein sequence ID" value="ADP39625.1"/>
    <property type="molecule type" value="Genomic_DNA"/>
</dbReference>
<name>E3H579_ROTDC</name>
<keyword evidence="2" id="KW-0489">Methyltransferase</keyword>
<dbReference type="GO" id="GO:0032259">
    <property type="term" value="P:methylation"/>
    <property type="evidence" value="ECO:0007669"/>
    <property type="project" value="UniProtKB-KW"/>
</dbReference>
<dbReference type="SUPFAM" id="SSF53335">
    <property type="entry name" value="S-adenosyl-L-methionine-dependent methyltransferases"/>
    <property type="match status" value="1"/>
</dbReference>
<dbReference type="CDD" id="cd02440">
    <property type="entry name" value="AdoMet_MTases"/>
    <property type="match status" value="1"/>
</dbReference>
<dbReference type="GO" id="GO:0008757">
    <property type="term" value="F:S-adenosylmethionine-dependent methyltransferase activity"/>
    <property type="evidence" value="ECO:0007669"/>
    <property type="project" value="InterPro"/>
</dbReference>
<keyword evidence="2" id="KW-0808">Transferase</keyword>
<feature type="domain" description="Methyltransferase type 11" evidence="1">
    <location>
        <begin position="107"/>
        <end position="202"/>
    </location>
</feature>
<proteinExistence type="predicted"/>
<dbReference type="eggNOG" id="COG2226">
    <property type="taxonomic scope" value="Bacteria"/>
</dbReference>
<organism evidence="2 3">
    <name type="scientific">Rothia dentocariosa (strain ATCC 17931 / CDC X599 / XDIA)</name>
    <dbReference type="NCBI Taxonomy" id="762948"/>
    <lineage>
        <taxon>Bacteria</taxon>
        <taxon>Bacillati</taxon>
        <taxon>Actinomycetota</taxon>
        <taxon>Actinomycetes</taxon>
        <taxon>Micrococcales</taxon>
        <taxon>Micrococcaceae</taxon>
        <taxon>Rothia</taxon>
    </lineage>
</organism>
<dbReference type="KEGG" id="rdn:HMPREF0733_10167"/>
<dbReference type="PANTHER" id="PTHR43591:SF24">
    <property type="entry name" value="2-METHOXY-6-POLYPRENYL-1,4-BENZOQUINOL METHYLASE, MITOCHONDRIAL"/>
    <property type="match status" value="1"/>
</dbReference>
<evidence type="ECO:0000313" key="3">
    <source>
        <dbReference type="Proteomes" id="UP000000387"/>
    </source>
</evidence>
<accession>E3H579</accession>
<dbReference type="InterPro" id="IPR029063">
    <property type="entry name" value="SAM-dependent_MTases_sf"/>
</dbReference>
<dbReference type="Gene3D" id="3.40.50.150">
    <property type="entry name" value="Vaccinia Virus protein VP39"/>
    <property type="match status" value="1"/>
</dbReference>
<reference evidence="3" key="1">
    <citation type="submission" date="2010-10" db="EMBL/GenBank/DDBJ databases">
        <title>The complete genome of Rothia dentocariosa ATCC 17931.</title>
        <authorList>
            <person name="Muzny D."/>
            <person name="Qin X."/>
            <person name="Buhay C."/>
            <person name="Dugan-Rocha S."/>
            <person name="Ding Y."/>
            <person name="Chen G."/>
            <person name="Hawes A."/>
            <person name="Holder M."/>
            <person name="Jhangiani S."/>
            <person name="Johnson A."/>
            <person name="Khan Z."/>
            <person name="Li Z."/>
            <person name="Liu W."/>
            <person name="Liu X."/>
            <person name="Perez L."/>
            <person name="Shen H."/>
            <person name="Wang Q."/>
            <person name="Watt J."/>
            <person name="Xi L."/>
            <person name="Xin Y."/>
            <person name="Zhou J."/>
            <person name="Deng J."/>
            <person name="Jiang H."/>
            <person name="Liu Y."/>
            <person name="Qu J."/>
            <person name="Song X.-Z."/>
            <person name="Zhang L."/>
            <person name="Villasana D."/>
            <person name="Johnson A."/>
            <person name="Liu J."/>
            <person name="Liyanage D."/>
            <person name="Lorensuhewa L."/>
            <person name="Robinson T."/>
            <person name="Song A."/>
            <person name="Song B.-B."/>
            <person name="Dinh H."/>
            <person name="Thornton R."/>
            <person name="Coyle M."/>
            <person name="Francisco L."/>
            <person name="Jackson L."/>
            <person name="Javaid M."/>
            <person name="Korchina V."/>
            <person name="Kovar C."/>
            <person name="Mata R."/>
            <person name="Mathew T."/>
            <person name="Ngo R."/>
            <person name="Nguyen L."/>
            <person name="Nguyen N."/>
            <person name="Okwuonu G."/>
            <person name="Ongeri F."/>
            <person name="Pham C."/>
            <person name="Simmons D."/>
            <person name="Wilczek-Boney K."/>
            <person name="Hale W."/>
            <person name="Jakkamsetti A."/>
            <person name="Pham P."/>
            <person name="Ruth R."/>
            <person name="San Lucas F."/>
            <person name="Warren J."/>
            <person name="Zhang J."/>
            <person name="Zhao Z."/>
            <person name="Zhou C."/>
            <person name="Zhu D."/>
            <person name="Lee S."/>
            <person name="Bess C."/>
            <person name="Blankenburg K."/>
            <person name="Forbes L."/>
            <person name="Fu Q."/>
            <person name="Gubbala S."/>
            <person name="Hirani K."/>
            <person name="Jayaseelan J.C."/>
            <person name="Lara F."/>
            <person name="Munidasa M."/>
            <person name="Palculict T."/>
            <person name="Patil S."/>
            <person name="Pu L.-L."/>
            <person name="Saada N."/>
            <person name="Tang L."/>
            <person name="Weissenberger G."/>
            <person name="Zhu Y."/>
            <person name="Hemphill L."/>
            <person name="Shang Y."/>
            <person name="Youmans B."/>
            <person name="Ayvaz T."/>
            <person name="Ross M."/>
            <person name="Santibanez J."/>
            <person name="Aqrawi P."/>
            <person name="Gross S."/>
            <person name="Joshi V."/>
            <person name="Fowler G."/>
            <person name="Nazareth L."/>
            <person name="Reid J."/>
            <person name="Worley K."/>
            <person name="Petrosino J."/>
            <person name="Highlander S."/>
            <person name="Gibbs R."/>
        </authorList>
    </citation>
    <scope>NUCLEOTIDE SEQUENCE [LARGE SCALE GENOMIC DNA]</scope>
    <source>
        <strain evidence="3">ATCC 17931 / CDC X599 / XDIA</strain>
    </source>
</reference>
<dbReference type="PANTHER" id="PTHR43591">
    <property type="entry name" value="METHYLTRANSFERASE"/>
    <property type="match status" value="1"/>
</dbReference>
<dbReference type="Pfam" id="PF08241">
    <property type="entry name" value="Methyltransf_11"/>
    <property type="match status" value="1"/>
</dbReference>
<evidence type="ECO:0000313" key="2">
    <source>
        <dbReference type="EMBL" id="ADP39625.1"/>
    </source>
</evidence>
<dbReference type="AlphaFoldDB" id="E3H579"/>
<dbReference type="Proteomes" id="UP000000387">
    <property type="component" value="Chromosome"/>
</dbReference>
<dbReference type="InterPro" id="IPR013216">
    <property type="entry name" value="Methyltransf_11"/>
</dbReference>
<evidence type="ECO:0000259" key="1">
    <source>
        <dbReference type="Pfam" id="PF08241"/>
    </source>
</evidence>
<dbReference type="HOGENOM" id="CLU_070006_0_0_11"/>